<evidence type="ECO:0000256" key="10">
    <source>
        <dbReference type="ARBA" id="ARBA00023224"/>
    </source>
</evidence>
<keyword evidence="5 11" id="KW-0297">G-protein coupled receptor</keyword>
<feature type="transmembrane region" description="Helical" evidence="12">
    <location>
        <begin position="220"/>
        <end position="245"/>
    </location>
</feature>
<sequence length="299" mass="33846">VESILLRAVWGVIIILGTVGNSLVIFTMVRHGDRSATSYYIIDLALADLAFITISFPLTSSMFADKNWLYGAFMCKLVNYIILVTLHATCITLTAMTIDRYFAIVHPIRSIRNRTPKTSLLISLGIWIASLMVCVPYLIFYRQVVVPDSGVYCLMDDEYVLSLSSIIVVLTTYVVPLIIIVVCYTLILKHLWKSHTPMNGASQSTGSSQSDKRRKKVTKMVAIVVILFATFWFPIHAFNLCFVVWEDFPLTKVTMRIKMFALTLSYASSCVNPFVYAFMGDGFRRAFHRTFPQVSRNGR</sequence>
<dbReference type="HOGENOM" id="CLU_009579_6_4_1"/>
<evidence type="ECO:0000259" key="13">
    <source>
        <dbReference type="PROSITE" id="PS50262"/>
    </source>
</evidence>
<dbReference type="InterPro" id="IPR008103">
    <property type="entry name" value="KiSS_1_rcpt"/>
</dbReference>
<comment type="similarity">
    <text evidence="11">Belongs to the G-protein coupled receptor 1 family.</text>
</comment>
<evidence type="ECO:0000256" key="12">
    <source>
        <dbReference type="SAM" id="Phobius"/>
    </source>
</evidence>
<dbReference type="PANTHER" id="PTHR45695">
    <property type="entry name" value="LEUCOKININ RECEPTOR-RELATED"/>
    <property type="match status" value="1"/>
</dbReference>
<feature type="transmembrane region" description="Helical" evidence="12">
    <location>
        <begin position="159"/>
        <end position="188"/>
    </location>
</feature>
<feature type="non-terminal residue" evidence="14">
    <location>
        <position position="299"/>
    </location>
</feature>
<evidence type="ECO:0000256" key="6">
    <source>
        <dbReference type="ARBA" id="ARBA00023136"/>
    </source>
</evidence>
<dbReference type="OMA" id="VTTMATC"/>
<keyword evidence="6 12" id="KW-0472">Membrane</keyword>
<comment type="subcellular location">
    <subcellularLocation>
        <location evidence="1">Cell membrane</location>
        <topology evidence="1">Multi-pass membrane protein</topology>
    </subcellularLocation>
</comment>
<feature type="transmembrane region" description="Helical" evidence="12">
    <location>
        <begin position="119"/>
        <end position="139"/>
    </location>
</feature>
<dbReference type="InterPro" id="IPR000276">
    <property type="entry name" value="GPCR_Rhodpsn"/>
</dbReference>
<keyword evidence="9" id="KW-0325">Glycoprotein</keyword>
<dbReference type="Gene3D" id="1.20.1070.10">
    <property type="entry name" value="Rhodopsin 7-helix transmembrane proteins"/>
    <property type="match status" value="1"/>
</dbReference>
<keyword evidence="7" id="KW-1015">Disulfide bond</keyword>
<feature type="transmembrane region" description="Helical" evidence="12">
    <location>
        <begin position="38"/>
        <end position="58"/>
    </location>
</feature>
<evidence type="ECO:0000256" key="9">
    <source>
        <dbReference type="ARBA" id="ARBA00023180"/>
    </source>
</evidence>
<dbReference type="PANTHER" id="PTHR45695:SF23">
    <property type="entry name" value="GALANIN-LIKE G-PROTEIN COUPLED RECEPTOR NPR-9"/>
    <property type="match status" value="1"/>
</dbReference>
<accession>V3ZIP4</accession>
<dbReference type="EMBL" id="KB203992">
    <property type="protein sequence ID" value="ESO82200.1"/>
    <property type="molecule type" value="Genomic_DNA"/>
</dbReference>
<evidence type="ECO:0000313" key="15">
    <source>
        <dbReference type="Proteomes" id="UP000030746"/>
    </source>
</evidence>
<evidence type="ECO:0000256" key="1">
    <source>
        <dbReference type="ARBA" id="ARBA00004651"/>
    </source>
</evidence>
<dbReference type="GO" id="GO:0004930">
    <property type="term" value="F:G protein-coupled receptor activity"/>
    <property type="evidence" value="ECO:0007669"/>
    <property type="project" value="UniProtKB-KW"/>
</dbReference>
<dbReference type="SUPFAM" id="SSF81321">
    <property type="entry name" value="Family A G protein-coupled receptor-like"/>
    <property type="match status" value="1"/>
</dbReference>
<dbReference type="PRINTS" id="PR00237">
    <property type="entry name" value="GPCRRHODOPSN"/>
</dbReference>
<dbReference type="InterPro" id="IPR017452">
    <property type="entry name" value="GPCR_Rhodpsn_7TM"/>
</dbReference>
<dbReference type="OrthoDB" id="2132067at2759"/>
<evidence type="ECO:0000256" key="3">
    <source>
        <dbReference type="ARBA" id="ARBA00022692"/>
    </source>
</evidence>
<feature type="domain" description="G-protein coupled receptors family 1 profile" evidence="13">
    <location>
        <begin position="20"/>
        <end position="276"/>
    </location>
</feature>
<feature type="transmembrane region" description="Helical" evidence="12">
    <location>
        <begin position="6"/>
        <end position="26"/>
    </location>
</feature>
<organism evidence="14 15">
    <name type="scientific">Lottia gigantea</name>
    <name type="common">Giant owl limpet</name>
    <dbReference type="NCBI Taxonomy" id="225164"/>
    <lineage>
        <taxon>Eukaryota</taxon>
        <taxon>Metazoa</taxon>
        <taxon>Spiralia</taxon>
        <taxon>Lophotrochozoa</taxon>
        <taxon>Mollusca</taxon>
        <taxon>Gastropoda</taxon>
        <taxon>Patellogastropoda</taxon>
        <taxon>Lottioidea</taxon>
        <taxon>Lottiidae</taxon>
        <taxon>Lottia</taxon>
    </lineage>
</organism>
<evidence type="ECO:0000256" key="5">
    <source>
        <dbReference type="ARBA" id="ARBA00023040"/>
    </source>
</evidence>
<evidence type="ECO:0000256" key="7">
    <source>
        <dbReference type="ARBA" id="ARBA00023157"/>
    </source>
</evidence>
<feature type="transmembrane region" description="Helical" evidence="12">
    <location>
        <begin position="78"/>
        <end position="98"/>
    </location>
</feature>
<dbReference type="CTD" id="20251199"/>
<keyword evidence="2" id="KW-1003">Cell membrane</keyword>
<proteinExistence type="inferred from homology"/>
<feature type="transmembrane region" description="Helical" evidence="12">
    <location>
        <begin position="257"/>
        <end position="279"/>
    </location>
</feature>
<evidence type="ECO:0000256" key="8">
    <source>
        <dbReference type="ARBA" id="ARBA00023170"/>
    </source>
</evidence>
<evidence type="ECO:0000313" key="14">
    <source>
        <dbReference type="EMBL" id="ESO82200.1"/>
    </source>
</evidence>
<dbReference type="Proteomes" id="UP000030746">
    <property type="component" value="Unassembled WGS sequence"/>
</dbReference>
<dbReference type="SMART" id="SM01381">
    <property type="entry name" value="7TM_GPCR_Srsx"/>
    <property type="match status" value="1"/>
</dbReference>
<dbReference type="KEGG" id="lgi:LOTGIDRAFT_51656"/>
<feature type="non-terminal residue" evidence="14">
    <location>
        <position position="1"/>
    </location>
</feature>
<dbReference type="RefSeq" id="XP_009067091.1">
    <property type="nucleotide sequence ID" value="XM_009068843.1"/>
</dbReference>
<dbReference type="Pfam" id="PF00001">
    <property type="entry name" value="7tm_1"/>
    <property type="match status" value="1"/>
</dbReference>
<keyword evidence="4 12" id="KW-1133">Transmembrane helix</keyword>
<gene>
    <name evidence="14" type="ORF">LOTGIDRAFT_51656</name>
</gene>
<reference evidence="14 15" key="1">
    <citation type="journal article" date="2013" name="Nature">
        <title>Insights into bilaterian evolution from three spiralian genomes.</title>
        <authorList>
            <person name="Simakov O."/>
            <person name="Marletaz F."/>
            <person name="Cho S.J."/>
            <person name="Edsinger-Gonzales E."/>
            <person name="Havlak P."/>
            <person name="Hellsten U."/>
            <person name="Kuo D.H."/>
            <person name="Larsson T."/>
            <person name="Lv J."/>
            <person name="Arendt D."/>
            <person name="Savage R."/>
            <person name="Osoegawa K."/>
            <person name="de Jong P."/>
            <person name="Grimwood J."/>
            <person name="Chapman J.A."/>
            <person name="Shapiro H."/>
            <person name="Aerts A."/>
            <person name="Otillar R.P."/>
            <person name="Terry A.Y."/>
            <person name="Boore J.L."/>
            <person name="Grigoriev I.V."/>
            <person name="Lindberg D.R."/>
            <person name="Seaver E.C."/>
            <person name="Weisblat D.A."/>
            <person name="Putnam N.H."/>
            <person name="Rokhsar D.S."/>
        </authorList>
    </citation>
    <scope>NUCLEOTIDE SEQUENCE [LARGE SCALE GENOMIC DNA]</scope>
</reference>
<dbReference type="PROSITE" id="PS00237">
    <property type="entry name" value="G_PROTEIN_RECEP_F1_1"/>
    <property type="match status" value="1"/>
</dbReference>
<evidence type="ECO:0000256" key="4">
    <source>
        <dbReference type="ARBA" id="ARBA00022989"/>
    </source>
</evidence>
<dbReference type="AlphaFoldDB" id="V3ZIP4"/>
<evidence type="ECO:0000256" key="11">
    <source>
        <dbReference type="RuleBase" id="RU000688"/>
    </source>
</evidence>
<keyword evidence="8 11" id="KW-0675">Receptor</keyword>
<evidence type="ECO:0000256" key="2">
    <source>
        <dbReference type="ARBA" id="ARBA00022475"/>
    </source>
</evidence>
<name>V3ZIP4_LOTGI</name>
<keyword evidence="3 11" id="KW-0812">Transmembrane</keyword>
<protein>
    <recommendedName>
        <fullName evidence="13">G-protein coupled receptors family 1 profile domain-containing protein</fullName>
    </recommendedName>
</protein>
<dbReference type="GO" id="GO:0005886">
    <property type="term" value="C:plasma membrane"/>
    <property type="evidence" value="ECO:0007669"/>
    <property type="project" value="UniProtKB-SubCell"/>
</dbReference>
<dbReference type="GeneID" id="20251199"/>
<keyword evidence="10 11" id="KW-0807">Transducer</keyword>
<dbReference type="PRINTS" id="PR01728">
    <property type="entry name" value="KISS1RECEPTR"/>
</dbReference>
<keyword evidence="15" id="KW-1185">Reference proteome</keyword>
<dbReference type="PROSITE" id="PS50262">
    <property type="entry name" value="G_PROTEIN_RECEP_F1_2"/>
    <property type="match status" value="1"/>
</dbReference>